<feature type="region of interest" description="Disordered" evidence="1">
    <location>
        <begin position="25"/>
        <end position="48"/>
    </location>
</feature>
<reference evidence="3" key="1">
    <citation type="submission" date="2016-11" db="UniProtKB">
        <authorList>
            <consortium name="WormBaseParasite"/>
        </authorList>
    </citation>
    <scope>IDENTIFICATION</scope>
</reference>
<name>A0A1I8JLC5_9PLAT</name>
<evidence type="ECO:0000313" key="2">
    <source>
        <dbReference type="Proteomes" id="UP000095280"/>
    </source>
</evidence>
<organism evidence="2 3">
    <name type="scientific">Macrostomum lignano</name>
    <dbReference type="NCBI Taxonomy" id="282301"/>
    <lineage>
        <taxon>Eukaryota</taxon>
        <taxon>Metazoa</taxon>
        <taxon>Spiralia</taxon>
        <taxon>Lophotrochozoa</taxon>
        <taxon>Platyhelminthes</taxon>
        <taxon>Rhabditophora</taxon>
        <taxon>Macrostomorpha</taxon>
        <taxon>Macrostomida</taxon>
        <taxon>Macrostomidae</taxon>
        <taxon>Macrostomum</taxon>
    </lineage>
</organism>
<feature type="compositionally biased region" description="Low complexity" evidence="1">
    <location>
        <begin position="25"/>
        <end position="37"/>
    </location>
</feature>
<evidence type="ECO:0000256" key="1">
    <source>
        <dbReference type="SAM" id="MobiDB-lite"/>
    </source>
</evidence>
<evidence type="ECO:0000313" key="3">
    <source>
        <dbReference type="WBParaSite" id="maker-uti_cns_0048595-snap-gene-0.7-mRNA-1"/>
    </source>
</evidence>
<feature type="region of interest" description="Disordered" evidence="1">
    <location>
        <begin position="140"/>
        <end position="187"/>
    </location>
</feature>
<accession>A0A1I8JLC5</accession>
<feature type="compositionally biased region" description="Basic and acidic residues" evidence="1">
    <location>
        <begin position="143"/>
        <end position="156"/>
    </location>
</feature>
<protein>
    <submittedName>
        <fullName evidence="3">Uncharacterized protein</fullName>
    </submittedName>
</protein>
<dbReference type="AlphaFoldDB" id="A0A1I8JLC5"/>
<keyword evidence="2" id="KW-1185">Reference proteome</keyword>
<sequence>MRSRGLLSRTVATQPVGQLRTAAAAAEAASGKTSGTRGRIRRRTSSRRYDAESAVVAGPSAEILLPAGRLAGRGRRLGPAGARRRAAQRRAAHAAPEHLRPAALLCGRGAPRLAAVLPADAPGRSAALLAAAGCLWQHPAGHQRADQRDPHGDHQPRAGRTGSLPQGLRVGHQADLPHPTDAVGSTGRWKILAETSAAGRLW</sequence>
<dbReference type="WBParaSite" id="maker-uti_cns_0048595-snap-gene-0.7-mRNA-1">
    <property type="protein sequence ID" value="maker-uti_cns_0048595-snap-gene-0.7-mRNA-1"/>
    <property type="gene ID" value="maker-uti_cns_0048595-snap-gene-0.7"/>
</dbReference>
<dbReference type="Proteomes" id="UP000095280">
    <property type="component" value="Unplaced"/>
</dbReference>
<proteinExistence type="predicted"/>